<name>A0A1M7UYC7_9FIRM</name>
<accession>A0A1M7UYC7</accession>
<evidence type="ECO:0000313" key="4">
    <source>
        <dbReference type="Proteomes" id="UP000184010"/>
    </source>
</evidence>
<keyword evidence="4" id="KW-1185">Reference proteome</keyword>
<proteinExistence type="predicted"/>
<dbReference type="AlphaFoldDB" id="A0A1M7UYC7"/>
<protein>
    <recommendedName>
        <fullName evidence="2">DUF551 domain-containing protein</fullName>
    </recommendedName>
</protein>
<feature type="coiled-coil region" evidence="1">
    <location>
        <begin position="103"/>
        <end position="208"/>
    </location>
</feature>
<sequence>MNDELTARTPVVIAAEINSIKDHTRNMILQGSIEIGLRLCEAKEMLPHGEWGTWLEKSVEYSHDTAANLMKIYREYGNSNFESIRNLPYTKAVALLGIPAAEREQFAQENDALNTTVRKLQQAIEEKKKAKEELAAAEAKARTLAEDYEKLEKNNRENHDIAERLKRELEEAKTSGSVEDIERLSGQLAKADSELSIAQKKIKDLEREIRETPVEVTTAVAERIPEDVEKELMELRAKAKSYENAAKESTQAEKAKLKFSAYFETLVKGFQDILNTLSEIAEEEQTKYKGAISTLIEKMSEKVSGDKPHQDSWVSVNEKLPEAHTMVLIWDGDNIFRAEHVDGEWHGIPDNTGFFPDSITHWRVLPEEPKEEVSS</sequence>
<evidence type="ECO:0000259" key="2">
    <source>
        <dbReference type="Pfam" id="PF04448"/>
    </source>
</evidence>
<organism evidence="3 4">
    <name type="scientific">Desulfitobacterium chlororespirans DSM 11544</name>
    <dbReference type="NCBI Taxonomy" id="1121395"/>
    <lineage>
        <taxon>Bacteria</taxon>
        <taxon>Bacillati</taxon>
        <taxon>Bacillota</taxon>
        <taxon>Clostridia</taxon>
        <taxon>Eubacteriales</taxon>
        <taxon>Desulfitobacteriaceae</taxon>
        <taxon>Desulfitobacterium</taxon>
    </lineage>
</organism>
<dbReference type="Pfam" id="PF11300">
    <property type="entry name" value="DUF3102"/>
    <property type="match status" value="1"/>
</dbReference>
<dbReference type="RefSeq" id="WP_072775127.1">
    <property type="nucleotide sequence ID" value="NZ_FRDN01000021.1"/>
</dbReference>
<dbReference type="EMBL" id="FRDN01000021">
    <property type="protein sequence ID" value="SHN87969.1"/>
    <property type="molecule type" value="Genomic_DNA"/>
</dbReference>
<keyword evidence="1" id="KW-0175">Coiled coil</keyword>
<dbReference type="Proteomes" id="UP000184010">
    <property type="component" value="Unassembled WGS sequence"/>
</dbReference>
<dbReference type="InterPro" id="IPR021451">
    <property type="entry name" value="DUF3102"/>
</dbReference>
<gene>
    <name evidence="3" type="ORF">SAMN02745215_05057</name>
</gene>
<evidence type="ECO:0000256" key="1">
    <source>
        <dbReference type="SAM" id="Coils"/>
    </source>
</evidence>
<reference evidence="4" key="1">
    <citation type="submission" date="2016-12" db="EMBL/GenBank/DDBJ databases">
        <authorList>
            <person name="Varghese N."/>
            <person name="Submissions S."/>
        </authorList>
    </citation>
    <scope>NUCLEOTIDE SEQUENCE [LARGE SCALE GENOMIC DNA]</scope>
    <source>
        <strain evidence="4">DSM 11544</strain>
    </source>
</reference>
<evidence type="ECO:0000313" key="3">
    <source>
        <dbReference type="EMBL" id="SHN87969.1"/>
    </source>
</evidence>
<feature type="domain" description="DUF551" evidence="2">
    <location>
        <begin position="312"/>
        <end position="369"/>
    </location>
</feature>
<dbReference type="InterPro" id="IPR007539">
    <property type="entry name" value="DUF551"/>
</dbReference>
<dbReference type="Pfam" id="PF04448">
    <property type="entry name" value="DUF551"/>
    <property type="match status" value="1"/>
</dbReference>
<dbReference type="STRING" id="1121395.SAMN02745215_05057"/>